<gene>
    <name evidence="3" type="ORF">CPB83DRAFT_895004</name>
</gene>
<feature type="compositionally biased region" description="Acidic residues" evidence="2">
    <location>
        <begin position="69"/>
        <end position="84"/>
    </location>
</feature>
<feature type="compositionally biased region" description="Low complexity" evidence="2">
    <location>
        <begin position="134"/>
        <end position="147"/>
    </location>
</feature>
<feature type="region of interest" description="Disordered" evidence="2">
    <location>
        <begin position="1"/>
        <end position="84"/>
    </location>
</feature>
<reference evidence="3" key="1">
    <citation type="submission" date="2020-11" db="EMBL/GenBank/DDBJ databases">
        <authorList>
            <consortium name="DOE Joint Genome Institute"/>
            <person name="Ahrendt S."/>
            <person name="Riley R."/>
            <person name="Andreopoulos W."/>
            <person name="Labutti K."/>
            <person name="Pangilinan J."/>
            <person name="Ruiz-Duenas F.J."/>
            <person name="Barrasa J.M."/>
            <person name="Sanchez-Garcia M."/>
            <person name="Camarero S."/>
            <person name="Miyauchi S."/>
            <person name="Serrano A."/>
            <person name="Linde D."/>
            <person name="Babiker R."/>
            <person name="Drula E."/>
            <person name="Ayuso-Fernandez I."/>
            <person name="Pacheco R."/>
            <person name="Padilla G."/>
            <person name="Ferreira P."/>
            <person name="Barriuso J."/>
            <person name="Kellner H."/>
            <person name="Castanera R."/>
            <person name="Alfaro M."/>
            <person name="Ramirez L."/>
            <person name="Pisabarro A.G."/>
            <person name="Kuo A."/>
            <person name="Tritt A."/>
            <person name="Lipzen A."/>
            <person name="He G."/>
            <person name="Yan M."/>
            <person name="Ng V."/>
            <person name="Cullen D."/>
            <person name="Martin F."/>
            <person name="Rosso M.-N."/>
            <person name="Henrissat B."/>
            <person name="Hibbett D."/>
            <person name="Martinez A.T."/>
            <person name="Grigoriev I.V."/>
        </authorList>
    </citation>
    <scope>NUCLEOTIDE SEQUENCE</scope>
    <source>
        <strain evidence="3">CBS 506.95</strain>
    </source>
</reference>
<evidence type="ECO:0000313" key="4">
    <source>
        <dbReference type="Proteomes" id="UP000807306"/>
    </source>
</evidence>
<evidence type="ECO:0000313" key="3">
    <source>
        <dbReference type="EMBL" id="KAF9527827.1"/>
    </source>
</evidence>
<feature type="region of interest" description="Disordered" evidence="2">
    <location>
        <begin position="289"/>
        <end position="398"/>
    </location>
</feature>
<feature type="compositionally biased region" description="Polar residues" evidence="2">
    <location>
        <begin position="291"/>
        <end position="330"/>
    </location>
</feature>
<name>A0A9P6EEX4_9AGAR</name>
<evidence type="ECO:0000256" key="2">
    <source>
        <dbReference type="SAM" id="MobiDB-lite"/>
    </source>
</evidence>
<feature type="compositionally biased region" description="Low complexity" evidence="2">
    <location>
        <begin position="677"/>
        <end position="697"/>
    </location>
</feature>
<sequence length="800" mass="86476">MSEYSDTPSIYSRGYLSPRPLENGEHLDEYPYSTPVPDAQSSRTPRNDQQASMLDLDDDPRNSYAPSESYEDSNEAYEDVGDGEESVARMSYLGPKMRFHSRAPWEEDTLMEEDEHDDQRHFPVGFPFPRKNTPKSGTSGSSSPRPSFTAPSVTRPSVESSHSQLSAKQSFETISSQMSYPRGALYTLAQESMSANSLARPPPPQTAQKDRLLSKFSLGRLRVETTPMSSSSNSPLASPAVIRNQATHSYATSPAVTPVSLRSISPDSFEYSSPAKSTAVHPYAHPDVFASFSSEPHANESSPQPSKSSAPLRNSNLTVTESYTSGSMAQSSSRTTLTSDTSVNSVSVMSRLRLPSLGQKGASSPSHPVIGTPKPLIPGAPLSSSPPNAPQLAGWAERSPAAAPFSLISLEEARAQRKRSLTASGATPSELGAPFSGEGSELPGTGIEPPPSAFAHLTSRARGRSISAGSKAKNAFQNKAPLPKMERRESEPMIAEHQGFSGPPPGKTLKNKKSGFMRLFNKEKEGQESPPPVPSLPETVSQTQVPTQRTAKPVQRVPVPSLSPSLQIFDTSIGTSFEPIDAHLPSKSPKRHPPPVLSINTITQGAQARASTNDNHQRNFLDRPFLDQFPQSAPANVSEFPVLKLRPVSTLFSAHFGEHIVPGGTPRSSEDTDVSTPRSPSPSALISPITPISTSRPSQDHAGIAYAHTPEDPSIVRSLQEQMVSQKKAWQSRIWELESQVRDLKVELENAKSKNVFTDETCEKCGRGAKRSTQAHSGLSVVNRPRARTGTTSRFANPHP</sequence>
<dbReference type="OrthoDB" id="2565072at2759"/>
<feature type="region of interest" description="Disordered" evidence="2">
    <location>
        <begin position="768"/>
        <end position="800"/>
    </location>
</feature>
<feature type="compositionally biased region" description="Polar residues" evidence="2">
    <location>
        <begin position="1"/>
        <end position="10"/>
    </location>
</feature>
<keyword evidence="1" id="KW-0175">Coiled coil</keyword>
<organism evidence="3 4">
    <name type="scientific">Crepidotus variabilis</name>
    <dbReference type="NCBI Taxonomy" id="179855"/>
    <lineage>
        <taxon>Eukaryota</taxon>
        <taxon>Fungi</taxon>
        <taxon>Dikarya</taxon>
        <taxon>Basidiomycota</taxon>
        <taxon>Agaricomycotina</taxon>
        <taxon>Agaricomycetes</taxon>
        <taxon>Agaricomycetidae</taxon>
        <taxon>Agaricales</taxon>
        <taxon>Agaricineae</taxon>
        <taxon>Crepidotaceae</taxon>
        <taxon>Crepidotus</taxon>
    </lineage>
</organism>
<feature type="region of interest" description="Disordered" evidence="2">
    <location>
        <begin position="414"/>
        <end position="562"/>
    </location>
</feature>
<feature type="compositionally biased region" description="Low complexity" evidence="2">
    <location>
        <begin position="331"/>
        <end position="342"/>
    </location>
</feature>
<feature type="compositionally biased region" description="Polar residues" evidence="2">
    <location>
        <begin position="538"/>
        <end position="550"/>
    </location>
</feature>
<accession>A0A9P6EEX4</accession>
<keyword evidence="4" id="KW-1185">Reference proteome</keyword>
<comment type="caution">
    <text evidence="3">The sequence shown here is derived from an EMBL/GenBank/DDBJ whole genome shotgun (WGS) entry which is preliminary data.</text>
</comment>
<feature type="compositionally biased region" description="Polar residues" evidence="2">
    <location>
        <begin position="39"/>
        <end position="52"/>
    </location>
</feature>
<evidence type="ECO:0000256" key="1">
    <source>
        <dbReference type="SAM" id="Coils"/>
    </source>
</evidence>
<dbReference type="EMBL" id="MU157858">
    <property type="protein sequence ID" value="KAF9527827.1"/>
    <property type="molecule type" value="Genomic_DNA"/>
</dbReference>
<feature type="region of interest" description="Disordered" evidence="2">
    <location>
        <begin position="193"/>
        <end position="214"/>
    </location>
</feature>
<feature type="coiled-coil region" evidence="1">
    <location>
        <begin position="727"/>
        <end position="754"/>
    </location>
</feature>
<feature type="region of interest" description="Disordered" evidence="2">
    <location>
        <begin position="108"/>
        <end position="169"/>
    </location>
</feature>
<protein>
    <submittedName>
        <fullName evidence="3">Uncharacterized protein</fullName>
    </submittedName>
</protein>
<proteinExistence type="predicted"/>
<feature type="region of interest" description="Disordered" evidence="2">
    <location>
        <begin position="659"/>
        <end position="700"/>
    </location>
</feature>
<feature type="compositionally biased region" description="Polar residues" evidence="2">
    <location>
        <begin position="149"/>
        <end position="169"/>
    </location>
</feature>
<dbReference type="AlphaFoldDB" id="A0A9P6EEX4"/>
<feature type="compositionally biased region" description="Polar residues" evidence="2">
    <location>
        <begin position="789"/>
        <end position="800"/>
    </location>
</feature>
<dbReference type="Proteomes" id="UP000807306">
    <property type="component" value="Unassembled WGS sequence"/>
</dbReference>